<evidence type="ECO:0000313" key="3">
    <source>
        <dbReference type="Proteomes" id="UP000006701"/>
    </source>
</evidence>
<evidence type="ECO:0000256" key="1">
    <source>
        <dbReference type="SAM" id="MobiDB-lite"/>
    </source>
</evidence>
<sequence>MPVPSHFCRNRATAVSRFVASTVIRGTTRALRQSDINILLLLESKRDYKNYWSTRYTVDARALDKACKLTAATLFQCGEELQGDACCRQCKRNGGAWTKCVVCPVYEGSAIAFHACANCIFSGRASECSLRVAFQEQGGRDWDDSRTNEIVQKGGLLAVIEAERQAREAERQAELEAERQARDAERERQRERRRERERELKRQREREEQEREREQEREAEEERARKRRHTAEPTSARKTKVTVVVSSPSKATTSATTTMPRPVKRGRTMGWSKGLLKLTDTEVLMAARQELWIFASKVDARISELVPDSDSDEPPRSDSEESSTVPEESSDSDSDSRDEDFCP</sequence>
<dbReference type="Pfam" id="PF12511">
    <property type="entry name" value="DUF3716"/>
    <property type="match status" value="1"/>
</dbReference>
<evidence type="ECO:0000313" key="2">
    <source>
        <dbReference type="EMBL" id="EAW13562.1"/>
    </source>
</evidence>
<organism evidence="2 3">
    <name type="scientific">Aspergillus clavatus (strain ATCC 1007 / CBS 513.65 / DSM 816 / NCTC 3887 / NRRL 1 / QM 1276 / 107)</name>
    <dbReference type="NCBI Taxonomy" id="344612"/>
    <lineage>
        <taxon>Eukaryota</taxon>
        <taxon>Fungi</taxon>
        <taxon>Dikarya</taxon>
        <taxon>Ascomycota</taxon>
        <taxon>Pezizomycotina</taxon>
        <taxon>Eurotiomycetes</taxon>
        <taxon>Eurotiomycetidae</taxon>
        <taxon>Eurotiales</taxon>
        <taxon>Aspergillaceae</taxon>
        <taxon>Aspergillus</taxon>
        <taxon>Aspergillus subgen. Fumigati</taxon>
    </lineage>
</organism>
<dbReference type="KEGG" id="act:ACLA_056100"/>
<feature type="region of interest" description="Disordered" evidence="1">
    <location>
        <begin position="305"/>
        <end position="343"/>
    </location>
</feature>
<dbReference type="OMA" id="HACANCI"/>
<dbReference type="GeneID" id="4707087"/>
<proteinExistence type="predicted"/>
<dbReference type="InterPro" id="IPR022190">
    <property type="entry name" value="DUF3716"/>
</dbReference>
<accession>A1C9N8</accession>
<dbReference type="RefSeq" id="XP_001274988.1">
    <property type="nucleotide sequence ID" value="XM_001274987.1"/>
</dbReference>
<protein>
    <submittedName>
        <fullName evidence="2">Uncharacterized protein</fullName>
    </submittedName>
</protein>
<dbReference type="EMBL" id="DS027048">
    <property type="protein sequence ID" value="EAW13562.1"/>
    <property type="molecule type" value="Genomic_DNA"/>
</dbReference>
<dbReference type="HOGENOM" id="CLU_808862_0_0_1"/>
<dbReference type="AlphaFoldDB" id="A1C9N8"/>
<feature type="region of interest" description="Disordered" evidence="1">
    <location>
        <begin position="171"/>
        <end position="267"/>
    </location>
</feature>
<dbReference type="VEuPathDB" id="FungiDB:ACLA_056100"/>
<feature type="compositionally biased region" description="Low complexity" evidence="1">
    <location>
        <begin position="241"/>
        <end position="261"/>
    </location>
</feature>
<reference evidence="2 3" key="1">
    <citation type="journal article" date="2008" name="PLoS Genet.">
        <title>Genomic islands in the pathogenic filamentous fungus Aspergillus fumigatus.</title>
        <authorList>
            <person name="Fedorova N.D."/>
            <person name="Khaldi N."/>
            <person name="Joardar V.S."/>
            <person name="Maiti R."/>
            <person name="Amedeo P."/>
            <person name="Anderson M.J."/>
            <person name="Crabtree J."/>
            <person name="Silva J.C."/>
            <person name="Badger J.H."/>
            <person name="Albarraq A."/>
            <person name="Angiuoli S."/>
            <person name="Bussey H."/>
            <person name="Bowyer P."/>
            <person name="Cotty P.J."/>
            <person name="Dyer P.S."/>
            <person name="Egan A."/>
            <person name="Galens K."/>
            <person name="Fraser-Liggett C.M."/>
            <person name="Haas B.J."/>
            <person name="Inman J.M."/>
            <person name="Kent R."/>
            <person name="Lemieux S."/>
            <person name="Malavazi I."/>
            <person name="Orvis J."/>
            <person name="Roemer T."/>
            <person name="Ronning C.M."/>
            <person name="Sundaram J.P."/>
            <person name="Sutton G."/>
            <person name="Turner G."/>
            <person name="Venter J.C."/>
            <person name="White O.R."/>
            <person name="Whitty B.R."/>
            <person name="Youngman P."/>
            <person name="Wolfe K.H."/>
            <person name="Goldman G.H."/>
            <person name="Wortman J.R."/>
            <person name="Jiang B."/>
            <person name="Denning D.W."/>
            <person name="Nierman W.C."/>
        </authorList>
    </citation>
    <scope>NUCLEOTIDE SEQUENCE [LARGE SCALE GENOMIC DNA]</scope>
    <source>
        <strain evidence="3">ATCC 1007 / CBS 513.65 / DSM 816 / NCTC 3887 / NRRL 1</strain>
    </source>
</reference>
<gene>
    <name evidence="2" type="ORF">ACLA_056100</name>
</gene>
<dbReference type="OrthoDB" id="4494314at2759"/>
<keyword evidence="3" id="KW-1185">Reference proteome</keyword>
<feature type="compositionally biased region" description="Basic and acidic residues" evidence="1">
    <location>
        <begin position="171"/>
        <end position="224"/>
    </location>
</feature>
<name>A1C9N8_ASPCL</name>
<feature type="compositionally biased region" description="Acidic residues" evidence="1">
    <location>
        <begin position="328"/>
        <end position="343"/>
    </location>
</feature>
<dbReference type="Proteomes" id="UP000006701">
    <property type="component" value="Unassembled WGS sequence"/>
</dbReference>